<reference evidence="9" key="2">
    <citation type="submission" date="2022-06" db="UniProtKB">
        <authorList>
            <consortium name="EnsemblMetazoa"/>
        </authorList>
    </citation>
    <scope>IDENTIFICATION</scope>
    <source>
        <strain evidence="9">PS312</strain>
    </source>
</reference>
<dbReference type="PANTHER" id="PTHR11920">
    <property type="entry name" value="GUANYLYL CYCLASE"/>
    <property type="match status" value="1"/>
</dbReference>
<evidence type="ECO:0000256" key="1">
    <source>
        <dbReference type="ARBA" id="ARBA00001436"/>
    </source>
</evidence>
<keyword evidence="7" id="KW-0325">Glycoprotein</keyword>
<dbReference type="GO" id="GO:0004383">
    <property type="term" value="F:guanylate cyclase activity"/>
    <property type="evidence" value="ECO:0007669"/>
    <property type="project" value="UniProtKB-EC"/>
</dbReference>
<dbReference type="FunFam" id="3.30.70.1230:FF:000030">
    <property type="entry name" value="Si:ch211-215j19.12"/>
    <property type="match status" value="1"/>
</dbReference>
<sequence>MLNCIYSGFDDVINKFEAYKVETIGDAYMVVSGIPEENGTKHIQSIGNTALGIMEFLKTMEIPHKRRERIRIRLGIHTGAVATGVVGLIAPRYCLFGDTVHVASRMESSSQPEMIQMSEPAHDLMRANYSEFNTTLRGTVEVKGLGKMTTYWLDGVNQPPRSHAENSNHDAA</sequence>
<dbReference type="EnsemblMetazoa" id="PPA38741.1">
    <property type="protein sequence ID" value="PPA38741.1"/>
    <property type="gene ID" value="WBGene00277110"/>
</dbReference>
<dbReference type="PROSITE" id="PS50125">
    <property type="entry name" value="GUANYLATE_CYCLASE_2"/>
    <property type="match status" value="1"/>
</dbReference>
<dbReference type="InterPro" id="IPR029787">
    <property type="entry name" value="Nucleotide_cyclase"/>
</dbReference>
<dbReference type="GO" id="GO:0035556">
    <property type="term" value="P:intracellular signal transduction"/>
    <property type="evidence" value="ECO:0007669"/>
    <property type="project" value="InterPro"/>
</dbReference>
<accession>A0A8R1YW86</accession>
<accession>A0A2A6CBB5</accession>
<evidence type="ECO:0000313" key="10">
    <source>
        <dbReference type="Proteomes" id="UP000005239"/>
    </source>
</evidence>
<comment type="subcellular location">
    <subcellularLocation>
        <location evidence="2">Membrane</location>
    </subcellularLocation>
</comment>
<keyword evidence="5" id="KW-1133">Transmembrane helix</keyword>
<dbReference type="Pfam" id="PF00211">
    <property type="entry name" value="Guanylate_cyc"/>
    <property type="match status" value="1"/>
</dbReference>
<dbReference type="SMART" id="SM00044">
    <property type="entry name" value="CYCc"/>
    <property type="match status" value="1"/>
</dbReference>
<protein>
    <submittedName>
        <fullName evidence="9">Adenylate and Guanylate cyclase</fullName>
    </submittedName>
</protein>
<name>A0A2A6CBB5_PRIPA</name>
<keyword evidence="8" id="KW-0456">Lyase</keyword>
<keyword evidence="6" id="KW-0472">Membrane</keyword>
<comment type="catalytic activity">
    <reaction evidence="1">
        <text>GTP = 3',5'-cyclic GMP + diphosphate</text>
        <dbReference type="Rhea" id="RHEA:13665"/>
        <dbReference type="ChEBI" id="CHEBI:33019"/>
        <dbReference type="ChEBI" id="CHEBI:37565"/>
        <dbReference type="ChEBI" id="CHEBI:57746"/>
        <dbReference type="EC" id="4.6.1.2"/>
    </reaction>
</comment>
<keyword evidence="10" id="KW-1185">Reference proteome</keyword>
<reference evidence="10" key="1">
    <citation type="journal article" date="2008" name="Nat. Genet.">
        <title>The Pristionchus pacificus genome provides a unique perspective on nematode lifestyle and parasitism.</title>
        <authorList>
            <person name="Dieterich C."/>
            <person name="Clifton S.W."/>
            <person name="Schuster L.N."/>
            <person name="Chinwalla A."/>
            <person name="Delehaunty K."/>
            <person name="Dinkelacker I."/>
            <person name="Fulton L."/>
            <person name="Fulton R."/>
            <person name="Godfrey J."/>
            <person name="Minx P."/>
            <person name="Mitreva M."/>
            <person name="Roeseler W."/>
            <person name="Tian H."/>
            <person name="Witte H."/>
            <person name="Yang S.P."/>
            <person name="Wilson R.K."/>
            <person name="Sommer R.J."/>
        </authorList>
    </citation>
    <scope>NUCLEOTIDE SEQUENCE [LARGE SCALE GENOMIC DNA]</scope>
    <source>
        <strain evidence="10">PS312</strain>
    </source>
</reference>
<dbReference type="PANTHER" id="PTHR11920:SF260">
    <property type="entry name" value="RECEPTOR-TYPE GUANYLATE CYCLASE GCY-23"/>
    <property type="match status" value="1"/>
</dbReference>
<evidence type="ECO:0000256" key="5">
    <source>
        <dbReference type="ARBA" id="ARBA00022989"/>
    </source>
</evidence>
<gene>
    <name evidence="9" type="primary">WBGene00277110</name>
</gene>
<dbReference type="SUPFAM" id="SSF55073">
    <property type="entry name" value="Nucleotide cyclase"/>
    <property type="match status" value="1"/>
</dbReference>
<organism evidence="9 10">
    <name type="scientific">Pristionchus pacificus</name>
    <name type="common">Parasitic nematode worm</name>
    <dbReference type="NCBI Taxonomy" id="54126"/>
    <lineage>
        <taxon>Eukaryota</taxon>
        <taxon>Metazoa</taxon>
        <taxon>Ecdysozoa</taxon>
        <taxon>Nematoda</taxon>
        <taxon>Chromadorea</taxon>
        <taxon>Rhabditida</taxon>
        <taxon>Rhabditina</taxon>
        <taxon>Diplogasteromorpha</taxon>
        <taxon>Diplogasteroidea</taxon>
        <taxon>Neodiplogasteridae</taxon>
        <taxon>Pristionchus</taxon>
    </lineage>
</organism>
<evidence type="ECO:0000313" key="9">
    <source>
        <dbReference type="EnsemblMetazoa" id="PPA38741.1"/>
    </source>
</evidence>
<evidence type="ECO:0000256" key="4">
    <source>
        <dbReference type="ARBA" id="ARBA00022741"/>
    </source>
</evidence>
<dbReference type="InterPro" id="IPR050401">
    <property type="entry name" value="Cyclic_nucleotide_synthase"/>
</dbReference>
<dbReference type="AlphaFoldDB" id="A0A2A6CBB5"/>
<dbReference type="CDD" id="cd07302">
    <property type="entry name" value="CHD"/>
    <property type="match status" value="1"/>
</dbReference>
<evidence type="ECO:0000256" key="3">
    <source>
        <dbReference type="ARBA" id="ARBA00022692"/>
    </source>
</evidence>
<proteinExistence type="predicted"/>
<dbReference type="Proteomes" id="UP000005239">
    <property type="component" value="Unassembled WGS sequence"/>
</dbReference>
<dbReference type="GO" id="GO:0016020">
    <property type="term" value="C:membrane"/>
    <property type="evidence" value="ECO:0007669"/>
    <property type="project" value="UniProtKB-SubCell"/>
</dbReference>
<evidence type="ECO:0000256" key="8">
    <source>
        <dbReference type="ARBA" id="ARBA00023239"/>
    </source>
</evidence>
<evidence type="ECO:0000256" key="7">
    <source>
        <dbReference type="ARBA" id="ARBA00023180"/>
    </source>
</evidence>
<dbReference type="Gene3D" id="3.30.70.1230">
    <property type="entry name" value="Nucleotide cyclase"/>
    <property type="match status" value="1"/>
</dbReference>
<keyword evidence="4" id="KW-0547">Nucleotide-binding</keyword>
<dbReference type="InterPro" id="IPR001054">
    <property type="entry name" value="A/G_cyclase"/>
</dbReference>
<evidence type="ECO:0000256" key="6">
    <source>
        <dbReference type="ARBA" id="ARBA00023136"/>
    </source>
</evidence>
<dbReference type="GO" id="GO:0000166">
    <property type="term" value="F:nucleotide binding"/>
    <property type="evidence" value="ECO:0007669"/>
    <property type="project" value="UniProtKB-KW"/>
</dbReference>
<keyword evidence="3" id="KW-0812">Transmembrane</keyword>
<evidence type="ECO:0000256" key="2">
    <source>
        <dbReference type="ARBA" id="ARBA00004370"/>
    </source>
</evidence>